<dbReference type="EMBL" id="SKCS01001461">
    <property type="protein sequence ID" value="TNN04560.1"/>
    <property type="molecule type" value="Genomic_DNA"/>
</dbReference>
<accession>A0A4Z2CKM3</accession>
<gene>
    <name evidence="2" type="ORF">EWB00_001636</name>
</gene>
<dbReference type="AlphaFoldDB" id="A0A4Z2CKM3"/>
<name>A0A4Z2CKM3_SCHJA</name>
<dbReference type="Proteomes" id="UP000311919">
    <property type="component" value="Unassembled WGS sequence"/>
</dbReference>
<keyword evidence="3" id="KW-1185">Reference proteome</keyword>
<evidence type="ECO:0000313" key="2">
    <source>
        <dbReference type="EMBL" id="TNN04560.1"/>
    </source>
</evidence>
<feature type="region of interest" description="Disordered" evidence="1">
    <location>
        <begin position="1"/>
        <end position="20"/>
    </location>
</feature>
<sequence>MGGGRFPGCLASRTRKDRGQLPVPQASVAWQILEGCHLRYQKGYVSGCANIPGVLRTLLVRKDQWTLRARHRASGETGGQPEPAPPAVCLLTSDLHRDLKPSFLEEQSPVPH</sequence>
<proteinExistence type="predicted"/>
<evidence type="ECO:0000313" key="3">
    <source>
        <dbReference type="Proteomes" id="UP000311919"/>
    </source>
</evidence>
<comment type="caution">
    <text evidence="2">The sequence shown here is derived from an EMBL/GenBank/DDBJ whole genome shotgun (WGS) entry which is preliminary data.</text>
</comment>
<protein>
    <submittedName>
        <fullName evidence="2">Uncharacterized protein</fullName>
    </submittedName>
</protein>
<reference evidence="2 3" key="1">
    <citation type="submission" date="2019-03" db="EMBL/GenBank/DDBJ databases">
        <title>An improved genome assembly of the fluke Schistosoma japonicum.</title>
        <authorList>
            <person name="Hu W."/>
            <person name="Luo F."/>
            <person name="Yin M."/>
            <person name="Mo X."/>
            <person name="Sun C."/>
            <person name="Wu Q."/>
            <person name="Zhu B."/>
            <person name="Xiang M."/>
            <person name="Wang J."/>
            <person name="Wang Y."/>
            <person name="Zhang T."/>
            <person name="Xu B."/>
            <person name="Zheng H."/>
            <person name="Feng Z."/>
        </authorList>
    </citation>
    <scope>NUCLEOTIDE SEQUENCE [LARGE SCALE GENOMIC DNA]</scope>
    <source>
        <strain evidence="2">HuSjv2</strain>
        <tissue evidence="2">Worms</tissue>
    </source>
</reference>
<organism evidence="2 3">
    <name type="scientific">Schistosoma japonicum</name>
    <name type="common">Blood fluke</name>
    <dbReference type="NCBI Taxonomy" id="6182"/>
    <lineage>
        <taxon>Eukaryota</taxon>
        <taxon>Metazoa</taxon>
        <taxon>Spiralia</taxon>
        <taxon>Lophotrochozoa</taxon>
        <taxon>Platyhelminthes</taxon>
        <taxon>Trematoda</taxon>
        <taxon>Digenea</taxon>
        <taxon>Strigeidida</taxon>
        <taxon>Schistosomatoidea</taxon>
        <taxon>Schistosomatidae</taxon>
        <taxon>Schistosoma</taxon>
    </lineage>
</organism>
<evidence type="ECO:0000256" key="1">
    <source>
        <dbReference type="SAM" id="MobiDB-lite"/>
    </source>
</evidence>